<evidence type="ECO:0000313" key="4">
    <source>
        <dbReference type="Proteomes" id="UP001596505"/>
    </source>
</evidence>
<evidence type="ECO:0000313" key="3">
    <source>
        <dbReference type="EMBL" id="MFC7392849.1"/>
    </source>
</evidence>
<evidence type="ECO:0000259" key="1">
    <source>
        <dbReference type="Pfam" id="PF02625"/>
    </source>
</evidence>
<comment type="caution">
    <text evidence="3">The sequence shown here is derived from an EMBL/GenBank/DDBJ whole genome shotgun (WGS) entry which is preliminary data.</text>
</comment>
<feature type="domain" description="XdhC Rossmann" evidence="2">
    <location>
        <begin position="207"/>
        <end position="342"/>
    </location>
</feature>
<name>A0ABW2PUP0_9BACL</name>
<dbReference type="PANTHER" id="PTHR30388:SF6">
    <property type="entry name" value="XANTHINE DEHYDROGENASE SUBUNIT A-RELATED"/>
    <property type="match status" value="1"/>
</dbReference>
<organism evidence="3 4">
    <name type="scientific">Scopulibacillus cellulosilyticus</name>
    <dbReference type="NCBI Taxonomy" id="2665665"/>
    <lineage>
        <taxon>Bacteria</taxon>
        <taxon>Bacillati</taxon>
        <taxon>Bacillota</taxon>
        <taxon>Bacilli</taxon>
        <taxon>Bacillales</taxon>
        <taxon>Sporolactobacillaceae</taxon>
        <taxon>Scopulibacillus</taxon>
    </lineage>
</organism>
<dbReference type="Gene3D" id="3.40.50.720">
    <property type="entry name" value="NAD(P)-binding Rossmann-like Domain"/>
    <property type="match status" value="1"/>
</dbReference>
<reference evidence="4" key="1">
    <citation type="journal article" date="2019" name="Int. J. Syst. Evol. Microbiol.">
        <title>The Global Catalogue of Microorganisms (GCM) 10K type strain sequencing project: providing services to taxonomists for standard genome sequencing and annotation.</title>
        <authorList>
            <consortium name="The Broad Institute Genomics Platform"/>
            <consortium name="The Broad Institute Genome Sequencing Center for Infectious Disease"/>
            <person name="Wu L."/>
            <person name="Ma J."/>
        </authorList>
    </citation>
    <scope>NUCLEOTIDE SEQUENCE [LARGE SCALE GENOMIC DNA]</scope>
    <source>
        <strain evidence="4">CGMCC 1.16305</strain>
    </source>
</reference>
<dbReference type="Pfam" id="PF13478">
    <property type="entry name" value="XdhC_C"/>
    <property type="match status" value="1"/>
</dbReference>
<dbReference type="PANTHER" id="PTHR30388">
    <property type="entry name" value="ALDEHYDE OXIDOREDUCTASE MOLYBDENUM COFACTOR ASSEMBLY PROTEIN"/>
    <property type="match status" value="1"/>
</dbReference>
<dbReference type="InterPro" id="IPR052698">
    <property type="entry name" value="MoCofactor_Util/Proc"/>
</dbReference>
<accession>A0ABW2PUP0</accession>
<gene>
    <name evidence="3" type="ORF">ACFQRG_07590</name>
</gene>
<proteinExistence type="predicted"/>
<dbReference type="RefSeq" id="WP_380965257.1">
    <property type="nucleotide sequence ID" value="NZ_JBHTCO010000005.1"/>
</dbReference>
<feature type="domain" description="XdhC- CoxI" evidence="1">
    <location>
        <begin position="17"/>
        <end position="79"/>
    </location>
</feature>
<dbReference type="InterPro" id="IPR027051">
    <property type="entry name" value="XdhC_Rossmann_dom"/>
</dbReference>
<protein>
    <submittedName>
        <fullName evidence="3">XdhC family protein</fullName>
    </submittedName>
</protein>
<keyword evidence="4" id="KW-1185">Reference proteome</keyword>
<evidence type="ECO:0000259" key="2">
    <source>
        <dbReference type="Pfam" id="PF13478"/>
    </source>
</evidence>
<dbReference type="InterPro" id="IPR003777">
    <property type="entry name" value="XdhC_CoxI"/>
</dbReference>
<dbReference type="EMBL" id="JBHTCO010000005">
    <property type="protein sequence ID" value="MFC7392849.1"/>
    <property type="molecule type" value="Genomic_DNA"/>
</dbReference>
<sequence length="356" mass="40466">MKELYKCMQVMKESPNAKFAMATIIQVKGSSYRREGAKMLIGSDGEMFGTISAGCLEEDLYYQALRVLETKETKTVSYDLRSEDDLSWGQGAGCNGKIDVYIEPFYWNYIPNYYDSPVSPSVYQYMNKGKRIVSVKYLGDQIQPEFLLFYSDNQQLLTEPYQTLIVDDVIKPYLEGFLSSGLKTKMIKINGFENQFLFEINEPKDPLFVFGAGPDAEPLVELASKLDYSVTVIDPRSSRCSNKKFPSADFLYAEHPEKFLKETQLPSYSYVIVMTHNFNRDQQILRHLADVPLQYLGVLGPKDRTSRLLSSKSMINKIHSPIGLNIGADGPEEISVSIMAELIKIRSEKSVFTLNR</sequence>
<dbReference type="Pfam" id="PF02625">
    <property type="entry name" value="XdhC_CoxI"/>
    <property type="match status" value="1"/>
</dbReference>
<dbReference type="Proteomes" id="UP001596505">
    <property type="component" value="Unassembled WGS sequence"/>
</dbReference>